<accession>A0A183A1C1</accession>
<dbReference type="AlphaFoldDB" id="A0A183A1C1"/>
<evidence type="ECO:0000313" key="3">
    <source>
        <dbReference type="Proteomes" id="UP000272942"/>
    </source>
</evidence>
<dbReference type="Pfam" id="PF10508">
    <property type="entry name" value="Proteasom_PSMB"/>
    <property type="match status" value="1"/>
</dbReference>
<dbReference type="OrthoDB" id="10250600at2759"/>
<feature type="chain" id="PRO_5043137756" evidence="1">
    <location>
        <begin position="21"/>
        <end position="236"/>
    </location>
</feature>
<dbReference type="EMBL" id="UZAN01003082">
    <property type="protein sequence ID" value="VDP28430.1"/>
    <property type="molecule type" value="Genomic_DNA"/>
</dbReference>
<evidence type="ECO:0000313" key="2">
    <source>
        <dbReference type="EMBL" id="VDP28430.1"/>
    </source>
</evidence>
<keyword evidence="1" id="KW-0732">Signal</keyword>
<sequence length="236" mass="26451">MEVALRLAATLFSVVPLVELVEHHQAEILQALNSNRVALVCFVLNKLVDGLHETSLSADCIPDAILNDILSLVLHEELRISQVASQFLSVMALELCGGLERLLSYLKSKAPPTLYPKAEHVLRISELVVKLAVTEPSKFSLIEDSQLLQPVLDGLLVEDPLTNLNFLQIAKALSSVPLAYDWLDSRGVFRNLLNRLLSMDSDGFRNLILPGKFQFLFYGRIRDSNQSKSYWRTHCL</sequence>
<organism evidence="4">
    <name type="scientific">Echinostoma caproni</name>
    <dbReference type="NCBI Taxonomy" id="27848"/>
    <lineage>
        <taxon>Eukaryota</taxon>
        <taxon>Metazoa</taxon>
        <taxon>Spiralia</taxon>
        <taxon>Lophotrochozoa</taxon>
        <taxon>Platyhelminthes</taxon>
        <taxon>Trematoda</taxon>
        <taxon>Digenea</taxon>
        <taxon>Plagiorchiida</taxon>
        <taxon>Echinostomata</taxon>
        <taxon>Echinostomatoidea</taxon>
        <taxon>Echinostomatidae</taxon>
        <taxon>Echinostoma</taxon>
    </lineage>
</organism>
<protein>
    <submittedName>
        <fullName evidence="4">Serine/threonine-protein kinase ATR</fullName>
    </submittedName>
</protein>
<feature type="signal peptide" evidence="1">
    <location>
        <begin position="1"/>
        <end position="20"/>
    </location>
</feature>
<reference evidence="2 3" key="2">
    <citation type="submission" date="2018-11" db="EMBL/GenBank/DDBJ databases">
        <authorList>
            <consortium name="Pathogen Informatics"/>
        </authorList>
    </citation>
    <scope>NUCLEOTIDE SEQUENCE [LARGE SCALE GENOMIC DNA]</scope>
    <source>
        <strain evidence="2 3">Egypt</strain>
    </source>
</reference>
<gene>
    <name evidence="2" type="ORF">ECPE_LOCUS756</name>
</gene>
<dbReference type="InterPro" id="IPR019538">
    <property type="entry name" value="PSMD5"/>
</dbReference>
<reference evidence="4" key="1">
    <citation type="submission" date="2016-06" db="UniProtKB">
        <authorList>
            <consortium name="WormBaseParasite"/>
        </authorList>
    </citation>
    <scope>IDENTIFICATION</scope>
</reference>
<evidence type="ECO:0000313" key="4">
    <source>
        <dbReference type="WBParaSite" id="ECPE_0000075601-mRNA-1"/>
    </source>
</evidence>
<proteinExistence type="predicted"/>
<name>A0A183A1C1_9TREM</name>
<keyword evidence="3" id="KW-1185">Reference proteome</keyword>
<evidence type="ECO:0000256" key="1">
    <source>
        <dbReference type="SAM" id="SignalP"/>
    </source>
</evidence>
<dbReference type="GO" id="GO:0043248">
    <property type="term" value="P:proteasome assembly"/>
    <property type="evidence" value="ECO:0007669"/>
    <property type="project" value="InterPro"/>
</dbReference>
<dbReference type="WBParaSite" id="ECPE_0000075601-mRNA-1">
    <property type="protein sequence ID" value="ECPE_0000075601-mRNA-1"/>
    <property type="gene ID" value="ECPE_0000075601"/>
</dbReference>
<dbReference type="Proteomes" id="UP000272942">
    <property type="component" value="Unassembled WGS sequence"/>
</dbReference>